<organism evidence="1">
    <name type="scientific">invertebrate metagenome</name>
    <dbReference type="NCBI Taxonomy" id="1711999"/>
    <lineage>
        <taxon>unclassified sequences</taxon>
        <taxon>metagenomes</taxon>
        <taxon>organismal metagenomes</taxon>
    </lineage>
</organism>
<dbReference type="InterPro" id="IPR011009">
    <property type="entry name" value="Kinase-like_dom_sf"/>
</dbReference>
<evidence type="ECO:0000313" key="1">
    <source>
        <dbReference type="EMBL" id="PJE78686.1"/>
    </source>
</evidence>
<evidence type="ECO:0008006" key="2">
    <source>
        <dbReference type="Google" id="ProtNLM"/>
    </source>
</evidence>
<protein>
    <recommendedName>
        <fullName evidence="2">Non-specific serine/threonine protein kinase</fullName>
    </recommendedName>
</protein>
<sequence length="257" mass="29760">MMITSSQWTVTEDYKQSSVARAFSSLDQVFSLQGERIASDSLTEIIRIKIGDSRYYVKRYKKGSEGGGWLLGRSRIHSEWKNLLYFNTLGLPTAPVVAYGAERFLHITGRGCLVTEEVKESEDMAALAHRGFFQRQPASWKKQVIQQVANITRTLHKHRFIHLDLKWRNLLLTNDNNIPEVVIIDCPSGSKQPCFFPKNIMERMRIKDLACLDKVAKYTLSKTDRLFFYKLYAGCLILNEQDKLRIKRILSFFEGRE</sequence>
<reference evidence="1" key="1">
    <citation type="journal article" date="2017" name="Appl. Environ. Microbiol.">
        <title>Molecular characterization of an Endozoicomonas-like organism causing infection in king scallop Pecten maximus L.</title>
        <authorList>
            <person name="Cano I."/>
            <person name="van Aerle R."/>
            <person name="Ross S."/>
            <person name="Verner-Jeffreys D.W."/>
            <person name="Paley R.K."/>
            <person name="Rimmer G."/>
            <person name="Ryder D."/>
            <person name="Hooper P."/>
            <person name="Stone D."/>
            <person name="Feist S.W."/>
        </authorList>
    </citation>
    <scope>NUCLEOTIDE SEQUENCE</scope>
</reference>
<dbReference type="InterPro" id="IPR008271">
    <property type="entry name" value="Ser/Thr_kinase_AS"/>
</dbReference>
<dbReference type="Gene3D" id="1.10.510.10">
    <property type="entry name" value="Transferase(Phosphotransferase) domain 1"/>
    <property type="match status" value="1"/>
</dbReference>
<dbReference type="SUPFAM" id="SSF56112">
    <property type="entry name" value="Protein kinase-like (PK-like)"/>
    <property type="match status" value="1"/>
</dbReference>
<accession>A0A2H9T634</accession>
<gene>
    <name evidence="1" type="ORF">CI610_02370</name>
</gene>
<dbReference type="GO" id="GO:0004672">
    <property type="term" value="F:protein kinase activity"/>
    <property type="evidence" value="ECO:0007669"/>
    <property type="project" value="InterPro"/>
</dbReference>
<comment type="caution">
    <text evidence="1">The sequence shown here is derived from an EMBL/GenBank/DDBJ whole genome shotgun (WGS) entry which is preliminary data.</text>
</comment>
<name>A0A2H9T634_9ZZZZ</name>
<dbReference type="EMBL" id="NSIT01000141">
    <property type="protein sequence ID" value="PJE78686.1"/>
    <property type="molecule type" value="Genomic_DNA"/>
</dbReference>
<proteinExistence type="predicted"/>
<dbReference type="AlphaFoldDB" id="A0A2H9T634"/>
<dbReference type="PROSITE" id="PS00108">
    <property type="entry name" value="PROTEIN_KINASE_ST"/>
    <property type="match status" value="1"/>
</dbReference>
<dbReference type="Pfam" id="PF06293">
    <property type="entry name" value="Kdo"/>
    <property type="match status" value="1"/>
</dbReference>